<gene>
    <name evidence="2" type="ORF">JOM49_008498</name>
</gene>
<keyword evidence="1" id="KW-0472">Membrane</keyword>
<dbReference type="EMBL" id="JAGGMS010000001">
    <property type="protein sequence ID" value="MBP2186972.1"/>
    <property type="molecule type" value="Genomic_DNA"/>
</dbReference>
<name>A0ABS4Q5M5_9PSEU</name>
<feature type="transmembrane region" description="Helical" evidence="1">
    <location>
        <begin position="53"/>
        <end position="76"/>
    </location>
</feature>
<evidence type="ECO:0000313" key="3">
    <source>
        <dbReference type="Proteomes" id="UP000741013"/>
    </source>
</evidence>
<keyword evidence="1" id="KW-1133">Transmembrane helix</keyword>
<feature type="transmembrane region" description="Helical" evidence="1">
    <location>
        <begin position="142"/>
        <end position="163"/>
    </location>
</feature>
<evidence type="ECO:0000313" key="2">
    <source>
        <dbReference type="EMBL" id="MBP2186972.1"/>
    </source>
</evidence>
<protein>
    <submittedName>
        <fullName evidence="2">ABC-type transport system involved in multi-copper enzyme maturation permease subunit</fullName>
    </submittedName>
</protein>
<dbReference type="Pfam" id="PF12730">
    <property type="entry name" value="ABC2_membrane_4"/>
    <property type="match status" value="1"/>
</dbReference>
<sequence length="250" mass="25590">MNVLRSEWTKFRSLRSTWLTAAVTVLLGVGIAAMASAGKAKAYAGEADWDPTAISLTSIIVAQLAIGVLGVLVITAEYSTGTIQPSVVAVPVRGRLLAAKAAVFSGVALLLGQVIGFASFLAGQALIADAGVPYATLGQPEALRAVVGSGLYLAAIGLLGLGLGALMRSTAGAIGVLVSATLLIRLVAQSFPASWSDWMDRYWPTAAGEKIVNVLPVPEALPPLTGFALLCGFVAAVGAIGYTVLRTRDV</sequence>
<proteinExistence type="predicted"/>
<dbReference type="RefSeq" id="WP_209670401.1">
    <property type="nucleotide sequence ID" value="NZ_JAGGMS010000001.1"/>
</dbReference>
<dbReference type="PANTHER" id="PTHR37305:SF1">
    <property type="entry name" value="MEMBRANE PROTEIN"/>
    <property type="match status" value="1"/>
</dbReference>
<reference evidence="2 3" key="1">
    <citation type="submission" date="2021-03" db="EMBL/GenBank/DDBJ databases">
        <title>Sequencing the genomes of 1000 actinobacteria strains.</title>
        <authorList>
            <person name="Klenk H.-P."/>
        </authorList>
    </citation>
    <scope>NUCLEOTIDE SEQUENCE [LARGE SCALE GENOMIC DNA]</scope>
    <source>
        <strain evidence="2 3">DSM 45510</strain>
    </source>
</reference>
<feature type="transmembrane region" description="Helical" evidence="1">
    <location>
        <begin position="170"/>
        <end position="188"/>
    </location>
</feature>
<dbReference type="PANTHER" id="PTHR37305">
    <property type="entry name" value="INTEGRAL MEMBRANE PROTEIN-RELATED"/>
    <property type="match status" value="1"/>
</dbReference>
<feature type="transmembrane region" description="Helical" evidence="1">
    <location>
        <begin position="97"/>
        <end position="122"/>
    </location>
</feature>
<keyword evidence="3" id="KW-1185">Reference proteome</keyword>
<comment type="caution">
    <text evidence="2">The sequence shown here is derived from an EMBL/GenBank/DDBJ whole genome shotgun (WGS) entry which is preliminary data.</text>
</comment>
<keyword evidence="1" id="KW-0812">Transmembrane</keyword>
<organism evidence="2 3">
    <name type="scientific">Amycolatopsis magusensis</name>
    <dbReference type="NCBI Taxonomy" id="882444"/>
    <lineage>
        <taxon>Bacteria</taxon>
        <taxon>Bacillati</taxon>
        <taxon>Actinomycetota</taxon>
        <taxon>Actinomycetes</taxon>
        <taxon>Pseudonocardiales</taxon>
        <taxon>Pseudonocardiaceae</taxon>
        <taxon>Amycolatopsis</taxon>
    </lineage>
</organism>
<evidence type="ECO:0000256" key="1">
    <source>
        <dbReference type="SAM" id="Phobius"/>
    </source>
</evidence>
<accession>A0ABS4Q5M5</accession>
<dbReference type="Proteomes" id="UP000741013">
    <property type="component" value="Unassembled WGS sequence"/>
</dbReference>
<feature type="transmembrane region" description="Helical" evidence="1">
    <location>
        <begin position="224"/>
        <end position="245"/>
    </location>
</feature>